<organism evidence="2 3">
    <name type="scientific">Pseudomonas monteilii</name>
    <dbReference type="NCBI Taxonomy" id="76759"/>
    <lineage>
        <taxon>Bacteria</taxon>
        <taxon>Pseudomonadati</taxon>
        <taxon>Pseudomonadota</taxon>
        <taxon>Gammaproteobacteria</taxon>
        <taxon>Pseudomonadales</taxon>
        <taxon>Pseudomonadaceae</taxon>
        <taxon>Pseudomonas</taxon>
    </lineage>
</organism>
<gene>
    <name evidence="2" type="ORF">F9Z43_11005</name>
</gene>
<evidence type="ECO:0000313" key="2">
    <source>
        <dbReference type="EMBL" id="MVF49837.1"/>
    </source>
</evidence>
<dbReference type="EMBL" id="WEIK01000008">
    <property type="protein sequence ID" value="MVF49837.1"/>
    <property type="molecule type" value="Genomic_DNA"/>
</dbReference>
<dbReference type="InterPro" id="IPR002711">
    <property type="entry name" value="HNH"/>
</dbReference>
<dbReference type="AlphaFoldDB" id="A0A7W2QR06"/>
<dbReference type="GO" id="GO:0004519">
    <property type="term" value="F:endonuclease activity"/>
    <property type="evidence" value="ECO:0007669"/>
    <property type="project" value="InterPro"/>
</dbReference>
<dbReference type="RefSeq" id="WP_156867343.1">
    <property type="nucleotide sequence ID" value="NZ_JACGDB010000008.1"/>
</dbReference>
<dbReference type="Gene3D" id="1.10.30.50">
    <property type="match status" value="1"/>
</dbReference>
<accession>A0A7W2QR06</accession>
<protein>
    <recommendedName>
        <fullName evidence="1">HNH nuclease domain-containing protein</fullName>
    </recommendedName>
</protein>
<dbReference type="GO" id="GO:0003676">
    <property type="term" value="F:nucleic acid binding"/>
    <property type="evidence" value="ECO:0007669"/>
    <property type="project" value="InterPro"/>
</dbReference>
<feature type="domain" description="HNH nuclease" evidence="1">
    <location>
        <begin position="165"/>
        <end position="223"/>
    </location>
</feature>
<dbReference type="Pfam" id="PF01844">
    <property type="entry name" value="HNH"/>
    <property type="match status" value="1"/>
</dbReference>
<dbReference type="InterPro" id="IPR003615">
    <property type="entry name" value="HNH_nuc"/>
</dbReference>
<evidence type="ECO:0000313" key="3">
    <source>
        <dbReference type="Proteomes" id="UP000440965"/>
    </source>
</evidence>
<dbReference type="GO" id="GO:0008270">
    <property type="term" value="F:zinc ion binding"/>
    <property type="evidence" value="ECO:0007669"/>
    <property type="project" value="InterPro"/>
</dbReference>
<comment type="caution">
    <text evidence="2">The sequence shown here is derived from an EMBL/GenBank/DDBJ whole genome shotgun (WGS) entry which is preliminary data.</text>
</comment>
<proteinExistence type="predicted"/>
<dbReference type="Proteomes" id="UP000440965">
    <property type="component" value="Unassembled WGS sequence"/>
</dbReference>
<name>A0A7W2QR06_9PSED</name>
<dbReference type="CDD" id="cd00085">
    <property type="entry name" value="HNHc"/>
    <property type="match status" value="1"/>
</dbReference>
<dbReference type="SMART" id="SM00507">
    <property type="entry name" value="HNHc"/>
    <property type="match status" value="1"/>
</dbReference>
<reference evidence="2 3" key="1">
    <citation type="submission" date="2019-10" db="EMBL/GenBank/DDBJ databases">
        <title>XDR Pseudomonas monteilii producing IMP-16 from LCR.</title>
        <authorList>
            <person name="Ballaben A."/>
            <person name="Doi Y."/>
        </authorList>
    </citation>
    <scope>NUCLEOTIDE SEQUENCE [LARGE SCALE GENOMIC DNA]</scope>
    <source>
        <strain evidence="2 3">597/14</strain>
    </source>
</reference>
<sequence>MRIENGYLLSAWQFDNEIPPNKIYPVLIKQRGSTKEKFIVSLSGKSYRGSYVEVEPDDFVERLRAGSFPERATVRMRAPNAVSSVSNGWLIRNLRLDSNFEINGDTPSPYNSFPKDEINSKLQALIREAVILSPAEVDEKSTEFPILPKKIWVTSPVFQRNPYVIVRTLQRAKGFCESCGSAAPFVRKSDGTPYLEVHHKIPLAQGGDDTYENTVALCPNCHRKMHFG</sequence>
<evidence type="ECO:0000259" key="1">
    <source>
        <dbReference type="SMART" id="SM00507"/>
    </source>
</evidence>